<dbReference type="PROSITE" id="PS00086">
    <property type="entry name" value="CYTOCHROME_P450"/>
    <property type="match status" value="1"/>
</dbReference>
<dbReference type="PRINTS" id="PR00359">
    <property type="entry name" value="BP450"/>
</dbReference>
<accession>A0A423ERR3</accession>
<dbReference type="Proteomes" id="UP000284656">
    <property type="component" value="Unassembled WGS sequence"/>
</dbReference>
<keyword evidence="2" id="KW-0349">Heme</keyword>
<dbReference type="InterPro" id="IPR017972">
    <property type="entry name" value="Cyt_P450_CS"/>
</dbReference>
<comment type="similarity">
    <text evidence="1 2">Belongs to the cytochrome P450 family.</text>
</comment>
<dbReference type="CDD" id="cd11035">
    <property type="entry name" value="P450cam-like"/>
    <property type="match status" value="1"/>
</dbReference>
<evidence type="ECO:0000313" key="4">
    <source>
        <dbReference type="Proteomes" id="UP000284656"/>
    </source>
</evidence>
<dbReference type="GO" id="GO:0016705">
    <property type="term" value="F:oxidoreductase activity, acting on paired donors, with incorporation or reduction of molecular oxygen"/>
    <property type="evidence" value="ECO:0007669"/>
    <property type="project" value="InterPro"/>
</dbReference>
<dbReference type="GO" id="GO:0020037">
    <property type="term" value="F:heme binding"/>
    <property type="evidence" value="ECO:0007669"/>
    <property type="project" value="InterPro"/>
</dbReference>
<evidence type="ECO:0000256" key="2">
    <source>
        <dbReference type="RuleBase" id="RU000461"/>
    </source>
</evidence>
<dbReference type="GO" id="GO:0004497">
    <property type="term" value="F:monooxygenase activity"/>
    <property type="evidence" value="ECO:0007669"/>
    <property type="project" value="UniProtKB-KW"/>
</dbReference>
<protein>
    <recommendedName>
        <fullName evidence="5">Cytochrome P450</fullName>
    </recommendedName>
</protein>
<gene>
    <name evidence="3" type="ORF">BK648_24750</name>
</gene>
<dbReference type="RefSeq" id="WP_123718355.1">
    <property type="nucleotide sequence ID" value="NZ_MOAY01000081.1"/>
</dbReference>
<keyword evidence="2" id="KW-0560">Oxidoreductase</keyword>
<comment type="caution">
    <text evidence="3">The sequence shown here is derived from an EMBL/GenBank/DDBJ whole genome shotgun (WGS) entry which is preliminary data.</text>
</comment>
<evidence type="ECO:0000313" key="3">
    <source>
        <dbReference type="EMBL" id="ROM33970.1"/>
    </source>
</evidence>
<dbReference type="InterPro" id="IPR001128">
    <property type="entry name" value="Cyt_P450"/>
</dbReference>
<dbReference type="PANTHER" id="PTHR46696:SF6">
    <property type="entry name" value="P450, PUTATIVE (EUROFUNG)-RELATED"/>
    <property type="match status" value="1"/>
</dbReference>
<keyword evidence="2" id="KW-0479">Metal-binding</keyword>
<dbReference type="InterPro" id="IPR002397">
    <property type="entry name" value="Cyt_P450_B"/>
</dbReference>
<evidence type="ECO:0000256" key="1">
    <source>
        <dbReference type="ARBA" id="ARBA00010617"/>
    </source>
</evidence>
<dbReference type="PANTHER" id="PTHR46696">
    <property type="entry name" value="P450, PUTATIVE (EUROFUNG)-RELATED"/>
    <property type="match status" value="1"/>
</dbReference>
<organism evidence="3 4">
    <name type="scientific">Pseudomonas poae</name>
    <dbReference type="NCBI Taxonomy" id="200451"/>
    <lineage>
        <taxon>Bacteria</taxon>
        <taxon>Pseudomonadati</taxon>
        <taxon>Pseudomonadota</taxon>
        <taxon>Gammaproteobacteria</taxon>
        <taxon>Pseudomonadales</taxon>
        <taxon>Pseudomonadaceae</taxon>
        <taxon>Pseudomonas</taxon>
    </lineage>
</organism>
<dbReference type="Gene3D" id="1.10.630.10">
    <property type="entry name" value="Cytochrome P450"/>
    <property type="match status" value="1"/>
</dbReference>
<name>A0A423ERR3_9PSED</name>
<keyword evidence="2" id="KW-0408">Iron</keyword>
<dbReference type="SUPFAM" id="SSF48264">
    <property type="entry name" value="Cytochrome P450"/>
    <property type="match status" value="1"/>
</dbReference>
<proteinExistence type="inferred from homology"/>
<dbReference type="AlphaFoldDB" id="A0A423ERR3"/>
<dbReference type="EMBL" id="MOAY01000081">
    <property type="protein sequence ID" value="ROM33970.1"/>
    <property type="molecule type" value="Genomic_DNA"/>
</dbReference>
<dbReference type="InterPro" id="IPR036396">
    <property type="entry name" value="Cyt_P450_sf"/>
</dbReference>
<dbReference type="PRINTS" id="PR00385">
    <property type="entry name" value="P450"/>
</dbReference>
<evidence type="ECO:0008006" key="5">
    <source>
        <dbReference type="Google" id="ProtNLM"/>
    </source>
</evidence>
<dbReference type="Pfam" id="PF00067">
    <property type="entry name" value="p450"/>
    <property type="match status" value="2"/>
</dbReference>
<keyword evidence="2" id="KW-0503">Monooxygenase</keyword>
<reference evidence="3 4" key="1">
    <citation type="submission" date="2016-10" db="EMBL/GenBank/DDBJ databases">
        <title>Comparative genome analysis of multiple Pseudomonas spp. focuses on biocontrol and plant growth promoting traits.</title>
        <authorList>
            <person name="Tao X.-Y."/>
            <person name="Taylor C.G."/>
        </authorList>
    </citation>
    <scope>NUCLEOTIDE SEQUENCE [LARGE SCALE GENOMIC DNA]</scope>
    <source>
        <strain evidence="3 4">29G9</strain>
    </source>
</reference>
<dbReference type="GO" id="GO:0005506">
    <property type="term" value="F:iron ion binding"/>
    <property type="evidence" value="ECO:0007669"/>
    <property type="project" value="InterPro"/>
</dbReference>
<sequence length="406" mass="44454">MAFSILPTPRPAHVTQAQVCDFDVYALQAENGEYQSLVSNLVHEASVPDMFWTPQNGGHWVAARAEVIDQVFNNPELFSSRKISVIAAMNPDPPFAPLQIDPPDHNQYRKLLGLALSPKSVEALGVKARALAIELIEGFRKKGKCEFISEFAAQLPIAIFMSMVNLPADDRVELLAIAETLVRADSVEDTIKGNQRLAAYTLQKIAERKASPGDDLISQLIAAEVGGKPMDDYTLLGMINLLLLAGLDTVASMMGFFVLHLANHPDLRRQLIDDPLSIPKAVEELLRRFPIANAAREVTRDCSVGGAELKAGEMVLIPTAAFGLDERRFDNPGTVDIERKGKINVTFGGGAHRCLGSMLARVELRVFLEEWLPRIPDFSIKPGTELHVHSGSVAAIGWLPLVWEVA</sequence>